<feature type="region of interest" description="Disordered" evidence="1">
    <location>
        <begin position="143"/>
        <end position="199"/>
    </location>
</feature>
<sequence length="199" mass="22202">MKQSKVNDEVVALKEMTKPTALEAQELLEIGGSLNIEGGTNVQPLVKVDEGADLVESTNLESLNDESSESEEDNEDDSENDIDVEAIEGNKNDEELRAAREILGHKREAKKQRSKEAREKLSKDKDVALAKCGSEFGFVKVLSSRDKYSGKTGNNESNDNSDPDNRIVNDDKSGEEVASRVEKRRERNLHYKPYTSIPY</sequence>
<feature type="compositionally biased region" description="Basic and acidic residues" evidence="1">
    <location>
        <begin position="114"/>
        <end position="124"/>
    </location>
</feature>
<protein>
    <submittedName>
        <fullName evidence="2">Uncharacterized protein</fullName>
    </submittedName>
</protein>
<feature type="compositionally biased region" description="Basic and acidic residues" evidence="1">
    <location>
        <begin position="163"/>
        <end position="189"/>
    </location>
</feature>
<feature type="region of interest" description="Disordered" evidence="1">
    <location>
        <begin position="56"/>
        <end position="124"/>
    </location>
</feature>
<dbReference type="AlphaFoldDB" id="A0A6A6NK11"/>
<comment type="caution">
    <text evidence="2">The sequence shown here is derived from an EMBL/GenBank/DDBJ whole genome shotgun (WGS) entry which is preliminary data.</text>
</comment>
<keyword evidence="3" id="KW-1185">Reference proteome</keyword>
<evidence type="ECO:0000256" key="1">
    <source>
        <dbReference type="SAM" id="MobiDB-lite"/>
    </source>
</evidence>
<feature type="compositionally biased region" description="Acidic residues" evidence="1">
    <location>
        <begin position="63"/>
        <end position="86"/>
    </location>
</feature>
<reference evidence="2 3" key="1">
    <citation type="journal article" date="2020" name="Mol. Plant">
        <title>The Chromosome-Based Rubber Tree Genome Provides New Insights into Spurge Genome Evolution and Rubber Biosynthesis.</title>
        <authorList>
            <person name="Liu J."/>
            <person name="Shi C."/>
            <person name="Shi C.C."/>
            <person name="Li W."/>
            <person name="Zhang Q.J."/>
            <person name="Zhang Y."/>
            <person name="Li K."/>
            <person name="Lu H.F."/>
            <person name="Shi C."/>
            <person name="Zhu S.T."/>
            <person name="Xiao Z.Y."/>
            <person name="Nan H."/>
            <person name="Yue Y."/>
            <person name="Zhu X.G."/>
            <person name="Wu Y."/>
            <person name="Hong X.N."/>
            <person name="Fan G.Y."/>
            <person name="Tong Y."/>
            <person name="Zhang D."/>
            <person name="Mao C.L."/>
            <person name="Liu Y.L."/>
            <person name="Hao S.J."/>
            <person name="Liu W.Q."/>
            <person name="Lv M.Q."/>
            <person name="Zhang H.B."/>
            <person name="Liu Y."/>
            <person name="Hu-Tang G.R."/>
            <person name="Wang J.P."/>
            <person name="Wang J.H."/>
            <person name="Sun Y.H."/>
            <person name="Ni S.B."/>
            <person name="Chen W.B."/>
            <person name="Zhang X.C."/>
            <person name="Jiao Y.N."/>
            <person name="Eichler E.E."/>
            <person name="Li G.H."/>
            <person name="Liu X."/>
            <person name="Gao L.Z."/>
        </authorList>
    </citation>
    <scope>NUCLEOTIDE SEQUENCE [LARGE SCALE GENOMIC DNA]</scope>
    <source>
        <strain evidence="3">cv. GT1</strain>
        <tissue evidence="2">Leaf</tissue>
    </source>
</reference>
<proteinExistence type="predicted"/>
<dbReference type="Proteomes" id="UP000467840">
    <property type="component" value="Chromosome 5"/>
</dbReference>
<accession>A0A6A6NK11</accession>
<name>A0A6A6NK11_HEVBR</name>
<dbReference type="EMBL" id="JAAGAX010000001">
    <property type="protein sequence ID" value="KAF2325581.1"/>
    <property type="molecule type" value="Genomic_DNA"/>
</dbReference>
<gene>
    <name evidence="2" type="ORF">GH714_030763</name>
</gene>
<organism evidence="2 3">
    <name type="scientific">Hevea brasiliensis</name>
    <name type="common">Para rubber tree</name>
    <name type="synonym">Siphonia brasiliensis</name>
    <dbReference type="NCBI Taxonomy" id="3981"/>
    <lineage>
        <taxon>Eukaryota</taxon>
        <taxon>Viridiplantae</taxon>
        <taxon>Streptophyta</taxon>
        <taxon>Embryophyta</taxon>
        <taxon>Tracheophyta</taxon>
        <taxon>Spermatophyta</taxon>
        <taxon>Magnoliopsida</taxon>
        <taxon>eudicotyledons</taxon>
        <taxon>Gunneridae</taxon>
        <taxon>Pentapetalae</taxon>
        <taxon>rosids</taxon>
        <taxon>fabids</taxon>
        <taxon>Malpighiales</taxon>
        <taxon>Euphorbiaceae</taxon>
        <taxon>Crotonoideae</taxon>
        <taxon>Micrandreae</taxon>
        <taxon>Hevea</taxon>
    </lineage>
</organism>
<evidence type="ECO:0000313" key="2">
    <source>
        <dbReference type="EMBL" id="KAF2325581.1"/>
    </source>
</evidence>
<evidence type="ECO:0000313" key="3">
    <source>
        <dbReference type="Proteomes" id="UP000467840"/>
    </source>
</evidence>
<feature type="compositionally biased region" description="Basic and acidic residues" evidence="1">
    <location>
        <begin position="88"/>
        <end position="106"/>
    </location>
</feature>